<accession>A0A1Z4KQ75</accession>
<proteinExistence type="predicted"/>
<organism evidence="2 3">
    <name type="scientific">Trichormus variabilis NIES-23</name>
    <dbReference type="NCBI Taxonomy" id="1973479"/>
    <lineage>
        <taxon>Bacteria</taxon>
        <taxon>Bacillati</taxon>
        <taxon>Cyanobacteriota</taxon>
        <taxon>Cyanophyceae</taxon>
        <taxon>Nostocales</taxon>
        <taxon>Nostocaceae</taxon>
        <taxon>Trichormus</taxon>
    </lineage>
</organism>
<keyword evidence="1" id="KW-1133">Transmembrane helix</keyword>
<evidence type="ECO:0000256" key="1">
    <source>
        <dbReference type="SAM" id="Phobius"/>
    </source>
</evidence>
<reference evidence="2 3" key="1">
    <citation type="submission" date="2017-06" db="EMBL/GenBank/DDBJ databases">
        <title>Genome sequencing of cyanobaciteial culture collection at National Institute for Environmental Studies (NIES).</title>
        <authorList>
            <person name="Hirose Y."/>
            <person name="Shimura Y."/>
            <person name="Fujisawa T."/>
            <person name="Nakamura Y."/>
            <person name="Kawachi M."/>
        </authorList>
    </citation>
    <scope>NUCLEOTIDE SEQUENCE [LARGE SCALE GENOMIC DNA]</scope>
    <source>
        <strain evidence="2 3">NIES-23</strain>
    </source>
</reference>
<dbReference type="AlphaFoldDB" id="A0A1Z4KQ75"/>
<evidence type="ECO:0000313" key="3">
    <source>
        <dbReference type="Proteomes" id="UP000217507"/>
    </source>
</evidence>
<sequence length="193" mass="22473">MAIIKQNFSDNPLDSSELLDHKNIEAQRMQDVQLLLQNLSESEEATIKLILDCLYDIGSVNLINQRFRYRPFNRVVKLIARLSKPIFRVYGWHWFKKNCPQLIANWLHSQVAFEYVVNTPQQIALEVSAIQQHQALPLDNYSLEVKALRNQIRWLTGITIVSLSTLGIVFTIFNSNPQILLRNRPQFQPTICR</sequence>
<protein>
    <submittedName>
        <fullName evidence="2">Uncharacterized protein</fullName>
    </submittedName>
</protein>
<gene>
    <name evidence="2" type="ORF">NIES23_39810</name>
</gene>
<evidence type="ECO:0000313" key="2">
    <source>
        <dbReference type="EMBL" id="BAY71165.1"/>
    </source>
</evidence>
<dbReference type="EMBL" id="AP018216">
    <property type="protein sequence ID" value="BAY71165.1"/>
    <property type="molecule type" value="Genomic_DNA"/>
</dbReference>
<name>A0A1Z4KQ75_ANAVA</name>
<keyword evidence="1" id="KW-0472">Membrane</keyword>
<keyword evidence="1" id="KW-0812">Transmembrane</keyword>
<dbReference type="Proteomes" id="UP000217507">
    <property type="component" value="Chromosome"/>
</dbReference>
<feature type="transmembrane region" description="Helical" evidence="1">
    <location>
        <begin position="154"/>
        <end position="173"/>
    </location>
</feature>